<dbReference type="Gene3D" id="1.20.1070.10">
    <property type="entry name" value="Rhodopsin 7-helix transmembrane proteins"/>
    <property type="match status" value="1"/>
</dbReference>
<evidence type="ECO:0000256" key="10">
    <source>
        <dbReference type="ARBA" id="ARBA00023224"/>
    </source>
</evidence>
<comment type="similarity">
    <text evidence="12">Belongs to the G-protein coupled receptor 1 family.</text>
</comment>
<dbReference type="PRINTS" id="PR00237">
    <property type="entry name" value="GPCRRHODOPSN"/>
</dbReference>
<evidence type="ECO:0000256" key="5">
    <source>
        <dbReference type="ARBA" id="ARBA00022989"/>
    </source>
</evidence>
<dbReference type="GO" id="GO:0007200">
    <property type="term" value="P:phospholipase C-activating G protein-coupled receptor signaling pathway"/>
    <property type="evidence" value="ECO:0007669"/>
    <property type="project" value="TreeGrafter"/>
</dbReference>
<keyword evidence="7 13" id="KW-0472">Membrane</keyword>
<keyword evidence="5 13" id="KW-1133">Transmembrane helix</keyword>
<keyword evidence="16" id="KW-1185">Reference proteome</keyword>
<dbReference type="InterPro" id="IPR017452">
    <property type="entry name" value="GPCR_Rhodpsn_7TM"/>
</dbReference>
<feature type="domain" description="G-protein coupled receptors family 1 profile" evidence="14">
    <location>
        <begin position="26"/>
        <end position="270"/>
    </location>
</feature>
<evidence type="ECO:0000256" key="4">
    <source>
        <dbReference type="ARBA" id="ARBA00022692"/>
    </source>
</evidence>
<feature type="transmembrane region" description="Helical" evidence="13">
    <location>
        <begin position="251"/>
        <end position="272"/>
    </location>
</feature>
<keyword evidence="4 12" id="KW-0812">Transmembrane</keyword>
<dbReference type="GO" id="GO:0004875">
    <property type="term" value="F:complement receptor activity"/>
    <property type="evidence" value="ECO:0007669"/>
    <property type="project" value="TreeGrafter"/>
</dbReference>
<evidence type="ECO:0000256" key="6">
    <source>
        <dbReference type="ARBA" id="ARBA00023040"/>
    </source>
</evidence>
<keyword evidence="3" id="KW-0597">Phosphoprotein</keyword>
<evidence type="ECO:0000256" key="1">
    <source>
        <dbReference type="ARBA" id="ARBA00004651"/>
    </source>
</evidence>
<dbReference type="Pfam" id="PF00001">
    <property type="entry name" value="7tm_1"/>
    <property type="match status" value="1"/>
</dbReference>
<evidence type="ECO:0000256" key="12">
    <source>
        <dbReference type="RuleBase" id="RU000688"/>
    </source>
</evidence>
<gene>
    <name evidence="15" type="primary">Ltb4r</name>
    <name evidence="15" type="ORF">UPUEPO_R10749</name>
</gene>
<keyword evidence="8 12" id="KW-0675">Receptor</keyword>
<keyword evidence="10 12" id="KW-0807">Transducer</keyword>
<dbReference type="GO" id="GO:0005886">
    <property type="term" value="C:plasma membrane"/>
    <property type="evidence" value="ECO:0007669"/>
    <property type="project" value="UniProtKB-SubCell"/>
</dbReference>
<feature type="non-terminal residue" evidence="15">
    <location>
        <position position="299"/>
    </location>
</feature>
<keyword evidence="9" id="KW-0325">Glycoprotein</keyword>
<dbReference type="PANTHER" id="PTHR24225:SF72">
    <property type="entry name" value="G-PROTEIN COUPLED RECEPTORS FAMILY 1 PROFILE DOMAIN-CONTAINING PROTEIN-RELATED"/>
    <property type="match status" value="1"/>
</dbReference>
<dbReference type="GO" id="GO:0006954">
    <property type="term" value="P:inflammatory response"/>
    <property type="evidence" value="ECO:0007669"/>
    <property type="project" value="TreeGrafter"/>
</dbReference>
<comment type="caution">
    <text evidence="15">The sequence shown here is derived from an EMBL/GenBank/DDBJ whole genome shotgun (WGS) entry which is preliminary data.</text>
</comment>
<dbReference type="InterPro" id="IPR000826">
    <property type="entry name" value="Formyl_rcpt-rel"/>
</dbReference>
<comment type="subcellular location">
    <subcellularLocation>
        <location evidence="1">Cell membrane</location>
        <topology evidence="1">Multi-pass membrane protein</topology>
    </subcellularLocation>
</comment>
<evidence type="ECO:0000313" key="15">
    <source>
        <dbReference type="EMBL" id="NWU94326.1"/>
    </source>
</evidence>
<dbReference type="PROSITE" id="PS50262">
    <property type="entry name" value="G_PROTEIN_RECEP_F1_2"/>
    <property type="match status" value="1"/>
</dbReference>
<evidence type="ECO:0000256" key="13">
    <source>
        <dbReference type="SAM" id="Phobius"/>
    </source>
</evidence>
<dbReference type="PROSITE" id="PS00237">
    <property type="entry name" value="G_PROTEIN_RECEP_F1_1"/>
    <property type="match status" value="1"/>
</dbReference>
<evidence type="ECO:0000256" key="3">
    <source>
        <dbReference type="ARBA" id="ARBA00022553"/>
    </source>
</evidence>
<dbReference type="GO" id="GO:0007204">
    <property type="term" value="P:positive regulation of cytosolic calcium ion concentration"/>
    <property type="evidence" value="ECO:0007669"/>
    <property type="project" value="TreeGrafter"/>
</dbReference>
<dbReference type="AlphaFoldDB" id="A0A7K6AZ32"/>
<feature type="transmembrane region" description="Helical" evidence="13">
    <location>
        <begin position="171"/>
        <end position="192"/>
    </location>
</feature>
<reference evidence="15 16" key="1">
    <citation type="submission" date="2019-09" db="EMBL/GenBank/DDBJ databases">
        <title>Bird 10,000 Genomes (B10K) Project - Family phase.</title>
        <authorList>
            <person name="Zhang G."/>
        </authorList>
    </citation>
    <scope>NUCLEOTIDE SEQUENCE [LARGE SCALE GENOMIC DNA]</scope>
    <source>
        <strain evidence="15">B10K-DU-012-37</strain>
    </source>
</reference>
<feature type="transmembrane region" description="Helical" evidence="13">
    <location>
        <begin position="85"/>
        <end position="110"/>
    </location>
</feature>
<keyword evidence="6 12" id="KW-0297">G-protein coupled receptor</keyword>
<evidence type="ECO:0000256" key="2">
    <source>
        <dbReference type="ARBA" id="ARBA00022475"/>
    </source>
</evidence>
<evidence type="ECO:0000256" key="8">
    <source>
        <dbReference type="ARBA" id="ARBA00023170"/>
    </source>
</evidence>
<proteinExistence type="inferred from homology"/>
<dbReference type="GO" id="GO:0004953">
    <property type="term" value="F:icosanoid receptor activity"/>
    <property type="evidence" value="ECO:0007669"/>
    <property type="project" value="UniProtKB-ARBA"/>
</dbReference>
<evidence type="ECO:0000256" key="9">
    <source>
        <dbReference type="ARBA" id="ARBA00023180"/>
    </source>
</evidence>
<protein>
    <submittedName>
        <fullName evidence="15">LT4R1 protein</fullName>
    </submittedName>
</protein>
<feature type="transmembrane region" description="Helical" evidence="13">
    <location>
        <begin position="131"/>
        <end position="151"/>
    </location>
</feature>
<evidence type="ECO:0000256" key="7">
    <source>
        <dbReference type="ARBA" id="ARBA00023136"/>
    </source>
</evidence>
<feature type="non-terminal residue" evidence="15">
    <location>
        <position position="1"/>
    </location>
</feature>
<feature type="transmembrane region" description="Helical" evidence="13">
    <location>
        <begin position="12"/>
        <end position="32"/>
    </location>
</feature>
<dbReference type="SUPFAM" id="SSF81321">
    <property type="entry name" value="Family A G protein-coupled receptor-like"/>
    <property type="match status" value="1"/>
</dbReference>
<dbReference type="PANTHER" id="PTHR24225">
    <property type="entry name" value="CHEMOTACTIC RECEPTOR"/>
    <property type="match status" value="1"/>
</dbReference>
<feature type="transmembrane region" description="Helical" evidence="13">
    <location>
        <begin position="44"/>
        <end position="65"/>
    </location>
</feature>
<keyword evidence="2" id="KW-1003">Cell membrane</keyword>
<dbReference type="InterPro" id="IPR000276">
    <property type="entry name" value="GPCR_Rhodpsn"/>
</dbReference>
<accession>A0A7K6AZ32</accession>
<evidence type="ECO:0000313" key="16">
    <source>
        <dbReference type="Proteomes" id="UP000544127"/>
    </source>
</evidence>
<feature type="transmembrane region" description="Helical" evidence="13">
    <location>
        <begin position="212"/>
        <end position="231"/>
    </location>
</feature>
<evidence type="ECO:0000259" key="14">
    <source>
        <dbReference type="PROSITE" id="PS50262"/>
    </source>
</evidence>
<dbReference type="OrthoDB" id="8888529at2759"/>
<evidence type="ECO:0000256" key="11">
    <source>
        <dbReference type="ARBA" id="ARBA00025736"/>
    </source>
</evidence>
<sequence>ATSTPMPGAMLGMTLLSLAVSMGLPGNALVLWNCAVNHRRSIPVLLIFHLALADVVTLLTGPIYLRALSVGSWDMGMAVCRGCHYVCATAMYVSIFLIALLALHRCLVVFRPTSKLVTGGSHAQRLVHGTAVVTWLVASILATPSIIFYQIQDSHCQRLYKKDEWLVFHNLLEFILGWALPLAAVASGYGLLIHRLCQTRLARRRRTFRMVATVAVAFAVSWGPYHLASLLEVVAVLQSGDKSLYYVAKAARIPAITLAFLSSAVNPLLYACAGWRQGICARGCLSQILEVSATTSTSR</sequence>
<dbReference type="EMBL" id="VZRI01006320">
    <property type="protein sequence ID" value="NWU94326.1"/>
    <property type="molecule type" value="Genomic_DNA"/>
</dbReference>
<organism evidence="15 16">
    <name type="scientific">Upupa epops</name>
    <name type="common">Eurasian hoopoe</name>
    <dbReference type="NCBI Taxonomy" id="57439"/>
    <lineage>
        <taxon>Eukaryota</taxon>
        <taxon>Metazoa</taxon>
        <taxon>Chordata</taxon>
        <taxon>Craniata</taxon>
        <taxon>Vertebrata</taxon>
        <taxon>Euteleostomi</taxon>
        <taxon>Archelosauria</taxon>
        <taxon>Archosauria</taxon>
        <taxon>Dinosauria</taxon>
        <taxon>Saurischia</taxon>
        <taxon>Theropoda</taxon>
        <taxon>Coelurosauria</taxon>
        <taxon>Aves</taxon>
        <taxon>Neognathae</taxon>
        <taxon>Neoaves</taxon>
        <taxon>Telluraves</taxon>
        <taxon>Coraciimorphae</taxon>
        <taxon>Bucerotiformes</taxon>
        <taxon>Upupidae</taxon>
        <taxon>Upupa</taxon>
    </lineage>
</organism>
<dbReference type="Proteomes" id="UP000544127">
    <property type="component" value="Unassembled WGS sequence"/>
</dbReference>
<name>A0A7K6AZ32_UPUEP</name>
<comment type="similarity">
    <text evidence="11">Belongs to the chemokine-like receptor (CMKLR) family.</text>
</comment>